<keyword evidence="2" id="KW-0949">S-adenosyl-L-methionine</keyword>
<dbReference type="PANTHER" id="PTHR43409">
    <property type="entry name" value="ANAEROBIC MAGNESIUM-PROTOPORPHYRIN IX MONOMETHYL ESTER CYCLASE-RELATED"/>
    <property type="match status" value="1"/>
</dbReference>
<dbReference type="SFLD" id="SFLDG01082">
    <property type="entry name" value="B12-binding_domain_containing"/>
    <property type="match status" value="1"/>
</dbReference>
<comment type="caution">
    <text evidence="7">The sequence shown here is derived from an EMBL/GenBank/DDBJ whole genome shotgun (WGS) entry which is preliminary data.</text>
</comment>
<dbReference type="InterPro" id="IPR058240">
    <property type="entry name" value="rSAM_sf"/>
</dbReference>
<dbReference type="Pfam" id="PF04055">
    <property type="entry name" value="Radical_SAM"/>
    <property type="match status" value="1"/>
</dbReference>
<comment type="cofactor">
    <cofactor evidence="1">
        <name>[4Fe-4S] cluster</name>
        <dbReference type="ChEBI" id="CHEBI:49883"/>
    </cofactor>
</comment>
<dbReference type="InterPro" id="IPR006158">
    <property type="entry name" value="Cobalamin-bd"/>
</dbReference>
<keyword evidence="8" id="KW-1185">Reference proteome</keyword>
<evidence type="ECO:0000256" key="3">
    <source>
        <dbReference type="ARBA" id="ARBA00022723"/>
    </source>
</evidence>
<evidence type="ECO:0000256" key="1">
    <source>
        <dbReference type="ARBA" id="ARBA00001966"/>
    </source>
</evidence>
<dbReference type="InterPro" id="IPR007197">
    <property type="entry name" value="rSAM"/>
</dbReference>
<evidence type="ECO:0000313" key="7">
    <source>
        <dbReference type="EMBL" id="MCQ8105399.1"/>
    </source>
</evidence>
<dbReference type="InterPro" id="IPR051198">
    <property type="entry name" value="BchE-like"/>
</dbReference>
<protein>
    <submittedName>
        <fullName evidence="7">Cobalamin-dependent protein</fullName>
    </submittedName>
</protein>
<keyword evidence="4" id="KW-0408">Iron</keyword>
<proteinExistence type="predicted"/>
<dbReference type="SFLD" id="SFLDS00029">
    <property type="entry name" value="Radical_SAM"/>
    <property type="match status" value="1"/>
</dbReference>
<dbReference type="Pfam" id="PF02310">
    <property type="entry name" value="B12-binding"/>
    <property type="match status" value="1"/>
</dbReference>
<dbReference type="EMBL" id="JANIBJ010000029">
    <property type="protein sequence ID" value="MCQ8105399.1"/>
    <property type="molecule type" value="Genomic_DNA"/>
</dbReference>
<keyword evidence="5" id="KW-0411">Iron-sulfur</keyword>
<evidence type="ECO:0000259" key="6">
    <source>
        <dbReference type="PROSITE" id="PS51332"/>
    </source>
</evidence>
<dbReference type="InterPro" id="IPR036724">
    <property type="entry name" value="Cobalamin-bd_sf"/>
</dbReference>
<gene>
    <name evidence="7" type="ORF">NP590_14885</name>
</gene>
<dbReference type="Proteomes" id="UP001524499">
    <property type="component" value="Unassembled WGS sequence"/>
</dbReference>
<dbReference type="SUPFAM" id="SSF52242">
    <property type="entry name" value="Cobalamin (vitamin B12)-binding domain"/>
    <property type="match status" value="1"/>
</dbReference>
<name>A0ABT1TJA6_9GAMM</name>
<accession>A0ABT1TJA6</accession>
<reference evidence="7 8" key="1">
    <citation type="submission" date="2022-07" db="EMBL/GenBank/DDBJ databases">
        <title>Methylomonas rivi sp. nov., Methylomonas rosea sp. nov., Methylomonas aureus sp. nov. and Methylomonas subterranea sp. nov., four novel methanotrophs isolated from a freshwater creek and the deep terrestrial subsurface.</title>
        <authorList>
            <person name="Abin C."/>
            <person name="Sankaranarayanan K."/>
            <person name="Garner C."/>
            <person name="Sindelar R."/>
            <person name="Kotary K."/>
            <person name="Garner R."/>
            <person name="Barclay S."/>
            <person name="Lawson P."/>
            <person name="Krumholz L."/>
        </authorList>
    </citation>
    <scope>NUCLEOTIDE SEQUENCE [LARGE SCALE GENOMIC DNA]</scope>
    <source>
        <strain evidence="7 8">SURF-2</strain>
    </source>
</reference>
<evidence type="ECO:0000256" key="2">
    <source>
        <dbReference type="ARBA" id="ARBA00022691"/>
    </source>
</evidence>
<dbReference type="PROSITE" id="PS51332">
    <property type="entry name" value="B12_BINDING"/>
    <property type="match status" value="1"/>
</dbReference>
<dbReference type="RefSeq" id="WP_256603354.1">
    <property type="nucleotide sequence ID" value="NZ_JANIBJ010000029.1"/>
</dbReference>
<evidence type="ECO:0000256" key="4">
    <source>
        <dbReference type="ARBA" id="ARBA00023004"/>
    </source>
</evidence>
<dbReference type="PANTHER" id="PTHR43409:SF7">
    <property type="entry name" value="BLL1977 PROTEIN"/>
    <property type="match status" value="1"/>
</dbReference>
<evidence type="ECO:0000313" key="8">
    <source>
        <dbReference type="Proteomes" id="UP001524499"/>
    </source>
</evidence>
<keyword evidence="3" id="KW-0479">Metal-binding</keyword>
<sequence>MMSNLGHSLPSLRSDLVLIHAPAFFDFRNRRDIYFPFLGTSGDVPITPLYEYFPVGFKTLQRFLGERGHEVRILNLSSILLRHPGLDFDKIALALDTPLVGIDLHWMVHVQGSLAVAERIHSLRPDIKIIFGGISSTYFASELIQYPYVDMVMQGYNTHEPMAQLLPAIKAGRAPSDIENLMWKDHDGNVRMNDFAHKPNVYGCGIDWSQQPRDAKSTALPIMELLSTQNAGCAYNCGWCGGSREAFRRVFKRHRTMARKPKEEISYEFQTIRNIPDVNNYHFYSVGSYNESPQGMHFFLDLVGDTGLKGISYEQYFLTSEDILKHMVRANKRTSITLSPESHDHTISKLSGRGVYSNEEMEAWIERALEIGIHNIDIWYFIGMPQQTPQSVDETVDYCAHLLHKFKGRNVNPMICPMIPFLDPASTFFEFPEQHGYRVFHRSAEQHRKAMESASLLNRINYETQWLSREQLVDVGFRAVRRLMEIKGSVSALPKFCVEDYNAAIDDALEFIPVVHEADCIKDPVARARALDALGDDILKRNNMILFDGVMNQAFPLNRGIGGRWFDEMGWDAATLEAAESA</sequence>
<feature type="domain" description="B12-binding" evidence="6">
    <location>
        <begin position="40"/>
        <end position="176"/>
    </location>
</feature>
<organism evidence="7 8">
    <name type="scientific">Methylomonas subterranea</name>
    <dbReference type="NCBI Taxonomy" id="2952225"/>
    <lineage>
        <taxon>Bacteria</taxon>
        <taxon>Pseudomonadati</taxon>
        <taxon>Pseudomonadota</taxon>
        <taxon>Gammaproteobacteria</taxon>
        <taxon>Methylococcales</taxon>
        <taxon>Methylococcaceae</taxon>
        <taxon>Methylomonas</taxon>
    </lineage>
</organism>
<evidence type="ECO:0000256" key="5">
    <source>
        <dbReference type="ARBA" id="ARBA00023014"/>
    </source>
</evidence>
<dbReference type="SUPFAM" id="SSF102114">
    <property type="entry name" value="Radical SAM enzymes"/>
    <property type="match status" value="1"/>
</dbReference>